<evidence type="ECO:0000256" key="2">
    <source>
        <dbReference type="SAM" id="Phobius"/>
    </source>
</evidence>
<evidence type="ECO:0000313" key="4">
    <source>
        <dbReference type="EMBL" id="CAD2214928.1"/>
    </source>
</evidence>
<dbReference type="Proteomes" id="UP000515908">
    <property type="component" value="Chromosome 04"/>
</dbReference>
<dbReference type="GO" id="GO:0071218">
    <property type="term" value="P:cellular response to misfolded protein"/>
    <property type="evidence" value="ECO:0007669"/>
    <property type="project" value="TreeGrafter"/>
</dbReference>
<accession>A0A7G2C536</accession>
<dbReference type="SUPFAM" id="SSF46565">
    <property type="entry name" value="Chaperone J-domain"/>
    <property type="match status" value="1"/>
</dbReference>
<dbReference type="PANTHER" id="PTHR43908:SF3">
    <property type="entry name" value="AT29763P-RELATED"/>
    <property type="match status" value="1"/>
</dbReference>
<gene>
    <name evidence="4" type="ORF">ADEAN_000238100</name>
</gene>
<dbReference type="InterPro" id="IPR001623">
    <property type="entry name" value="DnaJ_domain"/>
</dbReference>
<protein>
    <submittedName>
        <fullName evidence="4">DnaJ domain containing protein, putative</fullName>
    </submittedName>
</protein>
<keyword evidence="2" id="KW-0472">Membrane</keyword>
<dbReference type="AlphaFoldDB" id="A0A7G2C536"/>
<dbReference type="GO" id="GO:0030544">
    <property type="term" value="F:Hsp70 protein binding"/>
    <property type="evidence" value="ECO:0007669"/>
    <property type="project" value="TreeGrafter"/>
</dbReference>
<dbReference type="CDD" id="cd06257">
    <property type="entry name" value="DnaJ"/>
    <property type="match status" value="1"/>
</dbReference>
<dbReference type="InterPro" id="IPR036869">
    <property type="entry name" value="J_dom_sf"/>
</dbReference>
<dbReference type="VEuPathDB" id="TriTrypDB:ADEAN_000238100"/>
<dbReference type="Pfam" id="PF00226">
    <property type="entry name" value="DnaJ"/>
    <property type="match status" value="1"/>
</dbReference>
<reference evidence="4 5" key="1">
    <citation type="submission" date="2020-08" db="EMBL/GenBank/DDBJ databases">
        <authorList>
            <person name="Newling K."/>
            <person name="Davey J."/>
            <person name="Forrester S."/>
        </authorList>
    </citation>
    <scope>NUCLEOTIDE SEQUENCE [LARGE SCALE GENOMIC DNA]</scope>
    <source>
        <strain evidence="5">Crithidia deanei Carvalho (ATCC PRA-265)</strain>
    </source>
</reference>
<keyword evidence="2" id="KW-1133">Transmembrane helix</keyword>
<organism evidence="4 5">
    <name type="scientific">Angomonas deanei</name>
    <dbReference type="NCBI Taxonomy" id="59799"/>
    <lineage>
        <taxon>Eukaryota</taxon>
        <taxon>Discoba</taxon>
        <taxon>Euglenozoa</taxon>
        <taxon>Kinetoplastea</taxon>
        <taxon>Metakinetoplastina</taxon>
        <taxon>Trypanosomatida</taxon>
        <taxon>Trypanosomatidae</taxon>
        <taxon>Strigomonadinae</taxon>
        <taxon>Angomonas</taxon>
    </lineage>
</organism>
<feature type="domain" description="J" evidence="3">
    <location>
        <begin position="15"/>
        <end position="97"/>
    </location>
</feature>
<sequence length="371" mass="42812">MDISHIHFIVENPKDYYGILQIPVGSNEETIRKSYRRLMLQLHPDKMSTWSSIDVGSLSTEEKEELYRTIEIACRYVQQSYDVLKDKEVREVYQTMGAAAAERFLSTGVSPAQETWEMARVGLFLIALSMSNRTCQQDAVYAKFSDLSQKFSYFAEQSEEAASDFHFYRQNHEARSKVRRRVFSAFWKLLVVLLCLLFVGPLWWNRRRPVDLVALNKECWQSAYGLYSTPAEGVSFDVEKSAVDTVWGRSKYVVLGQYQSCSASAPPGAATVTVRLHGVPFYTAEELVWFSLEKCLTEESFRLASRDRFAKTSTTNFTAPVQDPESPPTVDRSKVQRKYAKKRWHFKYEDYHSVKEESELFQSSQLCDLLV</sequence>
<keyword evidence="5" id="KW-1185">Reference proteome</keyword>
<dbReference type="PRINTS" id="PR00625">
    <property type="entry name" value="JDOMAIN"/>
</dbReference>
<evidence type="ECO:0000259" key="3">
    <source>
        <dbReference type="PROSITE" id="PS50076"/>
    </source>
</evidence>
<evidence type="ECO:0000256" key="1">
    <source>
        <dbReference type="SAM" id="MobiDB-lite"/>
    </source>
</evidence>
<dbReference type="EMBL" id="LR877148">
    <property type="protein sequence ID" value="CAD2214928.1"/>
    <property type="molecule type" value="Genomic_DNA"/>
</dbReference>
<dbReference type="PROSITE" id="PS50076">
    <property type="entry name" value="DNAJ_2"/>
    <property type="match status" value="1"/>
</dbReference>
<proteinExistence type="predicted"/>
<dbReference type="PANTHER" id="PTHR43908">
    <property type="entry name" value="AT29763P-RELATED"/>
    <property type="match status" value="1"/>
</dbReference>
<dbReference type="GO" id="GO:0005789">
    <property type="term" value="C:endoplasmic reticulum membrane"/>
    <property type="evidence" value="ECO:0007669"/>
    <property type="project" value="TreeGrafter"/>
</dbReference>
<keyword evidence="2" id="KW-0812">Transmembrane</keyword>
<feature type="transmembrane region" description="Helical" evidence="2">
    <location>
        <begin position="185"/>
        <end position="204"/>
    </location>
</feature>
<evidence type="ECO:0000313" key="5">
    <source>
        <dbReference type="Proteomes" id="UP000515908"/>
    </source>
</evidence>
<feature type="region of interest" description="Disordered" evidence="1">
    <location>
        <begin position="315"/>
        <end position="334"/>
    </location>
</feature>
<dbReference type="SMART" id="SM00271">
    <property type="entry name" value="DnaJ"/>
    <property type="match status" value="1"/>
</dbReference>
<dbReference type="Gene3D" id="1.10.287.110">
    <property type="entry name" value="DnaJ domain"/>
    <property type="match status" value="1"/>
</dbReference>
<name>A0A7G2C536_9TRYP</name>
<dbReference type="InterPro" id="IPR051100">
    <property type="entry name" value="DnaJ_subfamily_B/C"/>
</dbReference>